<dbReference type="AlphaFoldDB" id="A0A9P6MBB9"/>
<feature type="transmembrane region" description="Helical" evidence="2">
    <location>
        <begin position="38"/>
        <end position="59"/>
    </location>
</feature>
<accession>A0A9P6MBB9</accession>
<protein>
    <submittedName>
        <fullName evidence="3">Uncharacterized protein</fullName>
    </submittedName>
</protein>
<keyword evidence="2" id="KW-1133">Transmembrane helix</keyword>
<evidence type="ECO:0000313" key="4">
    <source>
        <dbReference type="Proteomes" id="UP000749646"/>
    </source>
</evidence>
<comment type="caution">
    <text evidence="3">The sequence shown here is derived from an EMBL/GenBank/DDBJ whole genome shotgun (WGS) entry which is preliminary data.</text>
</comment>
<organism evidence="3 4">
    <name type="scientific">Modicella reniformis</name>
    <dbReference type="NCBI Taxonomy" id="1440133"/>
    <lineage>
        <taxon>Eukaryota</taxon>
        <taxon>Fungi</taxon>
        <taxon>Fungi incertae sedis</taxon>
        <taxon>Mucoromycota</taxon>
        <taxon>Mortierellomycotina</taxon>
        <taxon>Mortierellomycetes</taxon>
        <taxon>Mortierellales</taxon>
        <taxon>Mortierellaceae</taxon>
        <taxon>Modicella</taxon>
    </lineage>
</organism>
<keyword evidence="2" id="KW-0812">Transmembrane</keyword>
<feature type="compositionally biased region" description="Low complexity" evidence="1">
    <location>
        <begin position="228"/>
        <end position="239"/>
    </location>
</feature>
<gene>
    <name evidence="3" type="ORF">BGZ65_005844</name>
</gene>
<evidence type="ECO:0000313" key="3">
    <source>
        <dbReference type="EMBL" id="KAF9986877.1"/>
    </source>
</evidence>
<feature type="transmembrane region" description="Helical" evidence="2">
    <location>
        <begin position="12"/>
        <end position="32"/>
    </location>
</feature>
<evidence type="ECO:0000256" key="2">
    <source>
        <dbReference type="SAM" id="Phobius"/>
    </source>
</evidence>
<feature type="transmembrane region" description="Helical" evidence="2">
    <location>
        <begin position="102"/>
        <end position="121"/>
    </location>
</feature>
<dbReference type="Proteomes" id="UP000749646">
    <property type="component" value="Unassembled WGS sequence"/>
</dbReference>
<evidence type="ECO:0000256" key="1">
    <source>
        <dbReference type="SAM" id="MobiDB-lite"/>
    </source>
</evidence>
<keyword evidence="4" id="KW-1185">Reference proteome</keyword>
<sequence>MPPIIPKPIRCLRLAIAFIAIFNSALFVTVYLDNTANFPKSILYMEIVFNICAAIYYYFKRDAPEDYITVIRRLIFLTILPVAPHIYVAISVYKIAEGKSGNAVSLIAVSISLLSSALLYLEAIFSFKKQPQPEEREPSIHFYPEATGVAATAVAGEQCTILYTGTEAAVQLDDLPKYQRNAPLQPAMIIDMTNMDDVEPCVERSSTTEVPVYSPPSQQEQEQEHQHQQQQQQQQQQHQ</sequence>
<proteinExistence type="predicted"/>
<feature type="region of interest" description="Disordered" evidence="1">
    <location>
        <begin position="199"/>
        <end position="239"/>
    </location>
</feature>
<name>A0A9P6MBB9_9FUNG</name>
<keyword evidence="2" id="KW-0472">Membrane</keyword>
<feature type="transmembrane region" description="Helical" evidence="2">
    <location>
        <begin position="71"/>
        <end position="90"/>
    </location>
</feature>
<dbReference type="EMBL" id="JAAAHW010003203">
    <property type="protein sequence ID" value="KAF9986877.1"/>
    <property type="molecule type" value="Genomic_DNA"/>
</dbReference>
<reference evidence="3" key="1">
    <citation type="journal article" date="2020" name="Fungal Divers.">
        <title>Resolving the Mortierellaceae phylogeny through synthesis of multi-gene phylogenetics and phylogenomics.</title>
        <authorList>
            <person name="Vandepol N."/>
            <person name="Liber J."/>
            <person name="Desiro A."/>
            <person name="Na H."/>
            <person name="Kennedy M."/>
            <person name="Barry K."/>
            <person name="Grigoriev I.V."/>
            <person name="Miller A.N."/>
            <person name="O'Donnell K."/>
            <person name="Stajich J.E."/>
            <person name="Bonito G."/>
        </authorList>
    </citation>
    <scope>NUCLEOTIDE SEQUENCE</scope>
    <source>
        <strain evidence="3">MES-2147</strain>
    </source>
</reference>